<accession>A0A120FIM8</accession>
<reference evidence="3 4" key="1">
    <citation type="submission" date="2015-11" db="EMBL/GenBank/DDBJ databases">
        <title>Draft Genome Sequence of the Strain BR 10423 (Rhizobium sp.) isolated from nodules of Mimosa pudica.</title>
        <authorList>
            <person name="Barauna A.C."/>
            <person name="Zilli J.E."/>
            <person name="Simoes-Araujo J.L."/>
            <person name="Reis V.M."/>
            <person name="James E.K."/>
            <person name="Reis F.B.Jr."/>
            <person name="Rouws L.F."/>
            <person name="Passos S.R."/>
            <person name="Gois S.R."/>
        </authorList>
    </citation>
    <scope>NUCLEOTIDE SEQUENCE [LARGE SCALE GENOMIC DNA]</scope>
    <source>
        <strain evidence="3 4">BR10423</strain>
    </source>
</reference>
<evidence type="ECO:0000313" key="4">
    <source>
        <dbReference type="Proteomes" id="UP000068164"/>
    </source>
</evidence>
<dbReference type="InterPro" id="IPR052019">
    <property type="entry name" value="F420H2_bilvrd_red/Heme_oxyg"/>
</dbReference>
<organism evidence="3 4">
    <name type="scientific">Rhizobium altiplani</name>
    <dbReference type="NCBI Taxonomy" id="1864509"/>
    <lineage>
        <taxon>Bacteria</taxon>
        <taxon>Pseudomonadati</taxon>
        <taxon>Pseudomonadota</taxon>
        <taxon>Alphaproteobacteria</taxon>
        <taxon>Hyphomicrobiales</taxon>
        <taxon>Rhizobiaceae</taxon>
        <taxon>Rhizobium/Agrobacterium group</taxon>
        <taxon>Rhizobium</taxon>
    </lineage>
</organism>
<evidence type="ECO:0000259" key="2">
    <source>
        <dbReference type="Pfam" id="PF01243"/>
    </source>
</evidence>
<dbReference type="GO" id="GO:0005829">
    <property type="term" value="C:cytosol"/>
    <property type="evidence" value="ECO:0007669"/>
    <property type="project" value="TreeGrafter"/>
</dbReference>
<evidence type="ECO:0000256" key="1">
    <source>
        <dbReference type="ARBA" id="ARBA00023002"/>
    </source>
</evidence>
<name>A0A120FIM8_9HYPH</name>
<dbReference type="InterPro" id="IPR012349">
    <property type="entry name" value="Split_barrel_FMN-bd"/>
</dbReference>
<dbReference type="GO" id="GO:0070967">
    <property type="term" value="F:coenzyme F420 binding"/>
    <property type="evidence" value="ECO:0007669"/>
    <property type="project" value="TreeGrafter"/>
</dbReference>
<dbReference type="PANTHER" id="PTHR35176:SF6">
    <property type="entry name" value="HEME OXYGENASE HI_0854-RELATED"/>
    <property type="match status" value="1"/>
</dbReference>
<feature type="domain" description="Pyridoxamine 5'-phosphate oxidase N-terminal" evidence="2">
    <location>
        <begin position="10"/>
        <end position="126"/>
    </location>
</feature>
<proteinExistence type="predicted"/>
<comment type="caution">
    <text evidence="3">The sequence shown here is derived from an EMBL/GenBank/DDBJ whole genome shotgun (WGS) entry which is preliminary data.</text>
</comment>
<dbReference type="Gene3D" id="2.30.110.10">
    <property type="entry name" value="Electron Transport, Fmn-binding Protein, Chain A"/>
    <property type="match status" value="1"/>
</dbReference>
<dbReference type="GO" id="GO:0016627">
    <property type="term" value="F:oxidoreductase activity, acting on the CH-CH group of donors"/>
    <property type="evidence" value="ECO:0007669"/>
    <property type="project" value="TreeGrafter"/>
</dbReference>
<dbReference type="RefSeq" id="WP_062372345.1">
    <property type="nucleotide sequence ID" value="NZ_LNCD01000103.1"/>
</dbReference>
<dbReference type="InterPro" id="IPR011576">
    <property type="entry name" value="Pyridox_Oxase_N"/>
</dbReference>
<evidence type="ECO:0000313" key="3">
    <source>
        <dbReference type="EMBL" id="KWV47766.1"/>
    </source>
</evidence>
<dbReference type="Pfam" id="PF01243">
    <property type="entry name" value="PNPOx_N"/>
    <property type="match status" value="1"/>
</dbReference>
<sequence length="141" mass="16323">MDEDHTKRMILEFLRQHTLAVIATCHRNGTPEAATVDFSVRDNLEIAFSTFKDTRKFDNLAERPGVAFVVGWDDNITVQYEGEATRVPAADIEQYQEAYLHSLPAAREFIERGVVMFKATPRWIRYSDFNKEPPELIEIQF</sequence>
<protein>
    <submittedName>
        <fullName evidence="3">Pyridoxamine 5'-phosphate oxidase</fullName>
    </submittedName>
</protein>
<dbReference type="EMBL" id="LNCD01000103">
    <property type="protein sequence ID" value="KWV47766.1"/>
    <property type="molecule type" value="Genomic_DNA"/>
</dbReference>
<dbReference type="AlphaFoldDB" id="A0A120FIM8"/>
<keyword evidence="1" id="KW-0560">Oxidoreductase</keyword>
<dbReference type="OrthoDB" id="162914at2"/>
<gene>
    <name evidence="3" type="ORF">AS026_13435</name>
</gene>
<dbReference type="Proteomes" id="UP000068164">
    <property type="component" value="Unassembled WGS sequence"/>
</dbReference>
<dbReference type="PANTHER" id="PTHR35176">
    <property type="entry name" value="HEME OXYGENASE HI_0854-RELATED"/>
    <property type="match status" value="1"/>
</dbReference>
<keyword evidence="4" id="KW-1185">Reference proteome</keyword>
<dbReference type="SUPFAM" id="SSF50475">
    <property type="entry name" value="FMN-binding split barrel"/>
    <property type="match status" value="1"/>
</dbReference>